<feature type="compositionally biased region" description="Polar residues" evidence="4">
    <location>
        <begin position="54"/>
        <end position="63"/>
    </location>
</feature>
<keyword evidence="3" id="KW-0268">Exocytosis</keyword>
<evidence type="ECO:0000259" key="5">
    <source>
        <dbReference type="Pfam" id="PF03081"/>
    </source>
</evidence>
<gene>
    <name evidence="6" type="ORF">C1H46_005120</name>
</gene>
<evidence type="ECO:0000313" key="6">
    <source>
        <dbReference type="EMBL" id="TQE09185.1"/>
    </source>
</evidence>
<dbReference type="PANTHER" id="PTHR12542">
    <property type="entry name" value="EXOCYST COMPLEX PROTEIN EXO70"/>
    <property type="match status" value="1"/>
</dbReference>
<dbReference type="EMBL" id="VIEB01000060">
    <property type="protein sequence ID" value="TQE09185.1"/>
    <property type="molecule type" value="Genomic_DNA"/>
</dbReference>
<evidence type="ECO:0000256" key="2">
    <source>
        <dbReference type="ARBA" id="ARBA00022448"/>
    </source>
</evidence>
<name>A0A540NDR0_MALBA</name>
<comment type="similarity">
    <text evidence="1 3">Belongs to the EXO70 family.</text>
</comment>
<feature type="region of interest" description="Disordered" evidence="4">
    <location>
        <begin position="213"/>
        <end position="240"/>
    </location>
</feature>
<keyword evidence="7" id="KW-1185">Reference proteome</keyword>
<dbReference type="Pfam" id="PF20669">
    <property type="entry name" value="Exo70_N"/>
    <property type="match status" value="1"/>
</dbReference>
<organism evidence="6 7">
    <name type="scientific">Malus baccata</name>
    <name type="common">Siberian crab apple</name>
    <name type="synonym">Pyrus baccata</name>
    <dbReference type="NCBI Taxonomy" id="106549"/>
    <lineage>
        <taxon>Eukaryota</taxon>
        <taxon>Viridiplantae</taxon>
        <taxon>Streptophyta</taxon>
        <taxon>Embryophyta</taxon>
        <taxon>Tracheophyta</taxon>
        <taxon>Spermatophyta</taxon>
        <taxon>Magnoliopsida</taxon>
        <taxon>eudicotyledons</taxon>
        <taxon>Gunneridae</taxon>
        <taxon>Pentapetalae</taxon>
        <taxon>rosids</taxon>
        <taxon>fabids</taxon>
        <taxon>Rosales</taxon>
        <taxon>Rosaceae</taxon>
        <taxon>Amygdaloideae</taxon>
        <taxon>Maleae</taxon>
        <taxon>Malus</taxon>
    </lineage>
</organism>
<accession>A0A540NDR0</accession>
<sequence length="674" mass="76812">MEKNAAAPEKSVSFPRHSSKKNIFLSPATPRQRYETIDEEAPPESDAQHLPDDLNNSSNPTPKLTFQEILDDVDRFLETFSESKETWTPPEVVPASVESLSKAVDSMITKYGRGLARFGENEEDDEPFVESVTRVSKVATVLEQFPSNSTTAMALNRTSTVLQRAMALLDEEFRNLLIFDQQEPSTAKSDNNQDHSFSSRITSKLSSFNSYSSSSAHDSCRSIQTQPPESEPDKLDEFPSLSDESITTMNKIASTMITAGYENECCLVYSISRRNAFKLALNNLGYENISIDEVQKMQWESLEREIATWISVVKLCSSVLLSGERKLCDAVFSSHKSLSESLFCNLIRAVAIQLFNFADAVVLTKRSPEKLFKMLDMYETLRDLVPAIRNSYPEEIGKELVTEAEAARNRLGEAAVSIFCDLENSIKSDNGKTPVPSGAVHPLTRYVMNYLKYACEYKDSLEQVFVEYEKTHGTPGTTSSPFQMQLQTVLDMLDANLDMKSKLYRDPSLRYIFLMNNGRYIMQKVKGSTEIHHLMGDTWCRKRSTDLRGYHKNYQRETWGRVLHCLNHEGLQVKGKVSKTVIKERFKCFNALFDEIHKTQSTWVVSDEQLQSELRVSVSSVMIPAYRSFWSRFKQYLEGGRQLEKYIKYQPEDIENLIDDLFDGNPTSMLKRRT</sequence>
<evidence type="ECO:0000313" key="7">
    <source>
        <dbReference type="Proteomes" id="UP000315295"/>
    </source>
</evidence>
<dbReference type="InterPro" id="IPR004140">
    <property type="entry name" value="Exo70"/>
</dbReference>
<protein>
    <recommendedName>
        <fullName evidence="3">Exocyst subunit Exo70 family protein</fullName>
    </recommendedName>
</protein>
<evidence type="ECO:0000256" key="1">
    <source>
        <dbReference type="ARBA" id="ARBA00006756"/>
    </source>
</evidence>
<comment type="function">
    <text evidence="3">Component of the exocyst complex.</text>
</comment>
<dbReference type="GO" id="GO:0006887">
    <property type="term" value="P:exocytosis"/>
    <property type="evidence" value="ECO:0007669"/>
    <property type="project" value="UniProtKB-KW"/>
</dbReference>
<dbReference type="GO" id="GO:0015031">
    <property type="term" value="P:protein transport"/>
    <property type="evidence" value="ECO:0007669"/>
    <property type="project" value="UniProtKB-KW"/>
</dbReference>
<dbReference type="AlphaFoldDB" id="A0A540NDR0"/>
<evidence type="ECO:0000256" key="4">
    <source>
        <dbReference type="SAM" id="MobiDB-lite"/>
    </source>
</evidence>
<comment type="caution">
    <text evidence="6">The sequence shown here is derived from an EMBL/GenBank/DDBJ whole genome shotgun (WGS) entry which is preliminary data.</text>
</comment>
<feature type="compositionally biased region" description="Low complexity" evidence="4">
    <location>
        <begin position="213"/>
        <end position="223"/>
    </location>
</feature>
<keyword evidence="3" id="KW-0653">Protein transport</keyword>
<keyword evidence="2 3" id="KW-0813">Transport</keyword>
<feature type="region of interest" description="Disordered" evidence="4">
    <location>
        <begin position="1"/>
        <end position="63"/>
    </location>
</feature>
<dbReference type="Pfam" id="PF03081">
    <property type="entry name" value="Exo70_C"/>
    <property type="match status" value="1"/>
</dbReference>
<dbReference type="FunFam" id="1.20.1280.170:FF:000003">
    <property type="entry name" value="Exocyst subunit Exo70 family protein"/>
    <property type="match status" value="1"/>
</dbReference>
<feature type="domain" description="Exocyst complex subunit Exo70 C-terminal" evidence="5">
    <location>
        <begin position="308"/>
        <end position="660"/>
    </location>
</feature>
<dbReference type="GO" id="GO:0000145">
    <property type="term" value="C:exocyst"/>
    <property type="evidence" value="ECO:0007669"/>
    <property type="project" value="InterPro"/>
</dbReference>
<dbReference type="GO" id="GO:0005546">
    <property type="term" value="F:phosphatidylinositol-4,5-bisphosphate binding"/>
    <property type="evidence" value="ECO:0007669"/>
    <property type="project" value="InterPro"/>
</dbReference>
<reference evidence="6 7" key="1">
    <citation type="journal article" date="2019" name="G3 (Bethesda)">
        <title>Sequencing of a Wild Apple (Malus baccata) Genome Unravels the Differences Between Cultivated and Wild Apple Species Regarding Disease Resistance and Cold Tolerance.</title>
        <authorList>
            <person name="Chen X."/>
        </authorList>
    </citation>
    <scope>NUCLEOTIDE SEQUENCE [LARGE SCALE GENOMIC DNA]</scope>
    <source>
        <strain evidence="7">cv. Shandingzi</strain>
        <tissue evidence="6">Leaves</tissue>
    </source>
</reference>
<evidence type="ECO:0000256" key="3">
    <source>
        <dbReference type="RuleBase" id="RU365026"/>
    </source>
</evidence>
<dbReference type="SUPFAM" id="SSF74788">
    <property type="entry name" value="Cullin repeat-like"/>
    <property type="match status" value="1"/>
</dbReference>
<proteinExistence type="inferred from homology"/>
<dbReference type="Gene3D" id="1.20.1280.170">
    <property type="entry name" value="Exocyst complex component Exo70"/>
    <property type="match status" value="1"/>
</dbReference>
<dbReference type="STRING" id="106549.A0A540NDR0"/>
<dbReference type="Proteomes" id="UP000315295">
    <property type="component" value="Unassembled WGS sequence"/>
</dbReference>
<dbReference type="PANTHER" id="PTHR12542:SF127">
    <property type="entry name" value="EXOCYST COMPLEX COMPONENT EXO70C1"/>
    <property type="match status" value="1"/>
</dbReference>
<dbReference type="InterPro" id="IPR016159">
    <property type="entry name" value="Cullin_repeat-like_dom_sf"/>
</dbReference>
<dbReference type="InterPro" id="IPR046364">
    <property type="entry name" value="Exo70_C"/>
</dbReference>